<evidence type="ECO:0000256" key="1">
    <source>
        <dbReference type="SAM" id="MobiDB-lite"/>
    </source>
</evidence>
<feature type="compositionally biased region" description="Basic and acidic residues" evidence="1">
    <location>
        <begin position="44"/>
        <end position="56"/>
    </location>
</feature>
<accession>A0A0A9FAQ6</accession>
<name>A0A0A9FAQ6_ARUDO</name>
<dbReference type="AlphaFoldDB" id="A0A0A9FAQ6"/>
<evidence type="ECO:0000313" key="2">
    <source>
        <dbReference type="EMBL" id="JAE08299.1"/>
    </source>
</evidence>
<protein>
    <submittedName>
        <fullName evidence="2">Uncharacterized protein</fullName>
    </submittedName>
</protein>
<sequence>MELYKVKQPSLRASVQNKALDRRGVNKNAATSTPQDVLNASTDSHSDIRHIREPTL</sequence>
<dbReference type="EMBL" id="GBRH01189597">
    <property type="protein sequence ID" value="JAE08299.1"/>
    <property type="molecule type" value="Transcribed_RNA"/>
</dbReference>
<feature type="compositionally biased region" description="Polar residues" evidence="1">
    <location>
        <begin position="28"/>
        <end position="43"/>
    </location>
</feature>
<proteinExistence type="predicted"/>
<reference evidence="2" key="1">
    <citation type="submission" date="2014-09" db="EMBL/GenBank/DDBJ databases">
        <authorList>
            <person name="Magalhaes I.L.F."/>
            <person name="Oliveira U."/>
            <person name="Santos F.R."/>
            <person name="Vidigal T.H.D.A."/>
            <person name="Brescovit A.D."/>
            <person name="Santos A.J."/>
        </authorList>
    </citation>
    <scope>NUCLEOTIDE SEQUENCE</scope>
    <source>
        <tissue evidence="2">Shoot tissue taken approximately 20 cm above the soil surface</tissue>
    </source>
</reference>
<organism evidence="2">
    <name type="scientific">Arundo donax</name>
    <name type="common">Giant reed</name>
    <name type="synonym">Donax arundinaceus</name>
    <dbReference type="NCBI Taxonomy" id="35708"/>
    <lineage>
        <taxon>Eukaryota</taxon>
        <taxon>Viridiplantae</taxon>
        <taxon>Streptophyta</taxon>
        <taxon>Embryophyta</taxon>
        <taxon>Tracheophyta</taxon>
        <taxon>Spermatophyta</taxon>
        <taxon>Magnoliopsida</taxon>
        <taxon>Liliopsida</taxon>
        <taxon>Poales</taxon>
        <taxon>Poaceae</taxon>
        <taxon>PACMAD clade</taxon>
        <taxon>Arundinoideae</taxon>
        <taxon>Arundineae</taxon>
        <taxon>Arundo</taxon>
    </lineage>
</organism>
<reference evidence="2" key="2">
    <citation type="journal article" date="2015" name="Data Brief">
        <title>Shoot transcriptome of the giant reed, Arundo donax.</title>
        <authorList>
            <person name="Barrero R.A."/>
            <person name="Guerrero F.D."/>
            <person name="Moolhuijzen P."/>
            <person name="Goolsby J.A."/>
            <person name="Tidwell J."/>
            <person name="Bellgard S.E."/>
            <person name="Bellgard M.I."/>
        </authorList>
    </citation>
    <scope>NUCLEOTIDE SEQUENCE</scope>
    <source>
        <tissue evidence="2">Shoot tissue taken approximately 20 cm above the soil surface</tissue>
    </source>
</reference>
<feature type="region of interest" description="Disordered" evidence="1">
    <location>
        <begin position="1"/>
        <end position="56"/>
    </location>
</feature>